<reference evidence="1 2" key="1">
    <citation type="journal article" date="2016" name="Front. Microbiol.">
        <title>Comprehensive Phylogenetic Analysis of Bovine Non-aureus Staphylococci Species Based on Whole-Genome Sequencing.</title>
        <authorList>
            <person name="Naushad S."/>
            <person name="Barkema H.W."/>
            <person name="Luby C."/>
            <person name="Condas L.A."/>
            <person name="Nobrega D.B."/>
            <person name="Carson D.A."/>
            <person name="De Buck J."/>
        </authorList>
    </citation>
    <scope>NUCLEOTIDE SEQUENCE [LARGE SCALE GENOMIC DNA]</scope>
    <source>
        <strain evidence="1 2">SNUC 2204</strain>
    </source>
</reference>
<gene>
    <name evidence="1" type="ORF">BU072_12295</name>
</gene>
<dbReference type="EMBL" id="PZFK01000034">
    <property type="protein sequence ID" value="PTI28149.1"/>
    <property type="molecule type" value="Genomic_DNA"/>
</dbReference>
<comment type="caution">
    <text evidence="1">The sequence shown here is derived from an EMBL/GenBank/DDBJ whole genome shotgun (WGS) entry which is preliminary data.</text>
</comment>
<dbReference type="InterPro" id="IPR031664">
    <property type="entry name" value="DUF5085"/>
</dbReference>
<dbReference type="RefSeq" id="WP_107557346.1">
    <property type="nucleotide sequence ID" value="NZ_CANQVP010000041.1"/>
</dbReference>
<name>A0A2T4PQQ2_9STAP</name>
<evidence type="ECO:0000313" key="1">
    <source>
        <dbReference type="EMBL" id="PTI28149.1"/>
    </source>
</evidence>
<dbReference type="Pfam" id="PF16895">
    <property type="entry name" value="DUF5085"/>
    <property type="match status" value="1"/>
</dbReference>
<sequence>MELGMLVMPFCVKITFEIDKEDNWLTGLETVNEFFMDKDIYPTGPIIFQREPVGIGEYEYTAYISLNKELQDIPELNIEYIDMLEVGPTLSEKCFEEDEFEQVYNQIELAAKENNINIIDQPYYHVMVDYFGGSVFEIYAQLELNEGDYNEQG</sequence>
<protein>
    <submittedName>
        <fullName evidence="1">DUF5085 domain-containing protein</fullName>
    </submittedName>
</protein>
<organism evidence="1 2">
    <name type="scientific">Mammaliicoccus vitulinus</name>
    <dbReference type="NCBI Taxonomy" id="71237"/>
    <lineage>
        <taxon>Bacteria</taxon>
        <taxon>Bacillati</taxon>
        <taxon>Bacillota</taxon>
        <taxon>Bacilli</taxon>
        <taxon>Bacillales</taxon>
        <taxon>Staphylococcaceae</taxon>
        <taxon>Mammaliicoccus</taxon>
    </lineage>
</organism>
<dbReference type="AlphaFoldDB" id="A0A2T4PQQ2"/>
<evidence type="ECO:0000313" key="2">
    <source>
        <dbReference type="Proteomes" id="UP000241209"/>
    </source>
</evidence>
<dbReference type="Proteomes" id="UP000241209">
    <property type="component" value="Unassembled WGS sequence"/>
</dbReference>
<accession>A0A2T4PQQ2</accession>
<proteinExistence type="predicted"/>